<dbReference type="RefSeq" id="WP_093754620.1">
    <property type="nucleotide sequence ID" value="NZ_FNNG01000016.1"/>
</dbReference>
<evidence type="ECO:0000313" key="3">
    <source>
        <dbReference type="Proteomes" id="UP000198828"/>
    </source>
</evidence>
<dbReference type="OrthoDB" id="1707699at2"/>
<evidence type="ECO:0000256" key="1">
    <source>
        <dbReference type="SAM" id="Phobius"/>
    </source>
</evidence>
<name>A0A1H3DRE8_9FIRM</name>
<feature type="transmembrane region" description="Helical" evidence="1">
    <location>
        <begin position="63"/>
        <end position="87"/>
    </location>
</feature>
<proteinExistence type="predicted"/>
<feature type="transmembrane region" description="Helical" evidence="1">
    <location>
        <begin position="6"/>
        <end position="27"/>
    </location>
</feature>
<keyword evidence="3" id="KW-1185">Reference proteome</keyword>
<dbReference type="Proteomes" id="UP000198828">
    <property type="component" value="Unassembled WGS sequence"/>
</dbReference>
<keyword evidence="1" id="KW-0812">Transmembrane</keyword>
<reference evidence="2 3" key="1">
    <citation type="submission" date="2016-10" db="EMBL/GenBank/DDBJ databases">
        <authorList>
            <person name="de Groot N.N."/>
        </authorList>
    </citation>
    <scope>NUCLEOTIDE SEQUENCE [LARGE SCALE GENOMIC DNA]</scope>
    <source>
        <strain evidence="2 3">DSM 23310</strain>
    </source>
</reference>
<dbReference type="EMBL" id="FNNG01000016">
    <property type="protein sequence ID" value="SDX69093.1"/>
    <property type="molecule type" value="Genomic_DNA"/>
</dbReference>
<keyword evidence="1" id="KW-1133">Transmembrane helix</keyword>
<organism evidence="2 3">
    <name type="scientific">Tepidimicrobium xylanilyticum</name>
    <dbReference type="NCBI Taxonomy" id="1123352"/>
    <lineage>
        <taxon>Bacteria</taxon>
        <taxon>Bacillati</taxon>
        <taxon>Bacillota</taxon>
        <taxon>Tissierellia</taxon>
        <taxon>Tissierellales</taxon>
        <taxon>Tepidimicrobiaceae</taxon>
        <taxon>Tepidimicrobium</taxon>
    </lineage>
</organism>
<feature type="transmembrane region" description="Helical" evidence="1">
    <location>
        <begin position="39"/>
        <end position="57"/>
    </location>
</feature>
<evidence type="ECO:0000313" key="2">
    <source>
        <dbReference type="EMBL" id="SDX69093.1"/>
    </source>
</evidence>
<protein>
    <submittedName>
        <fullName evidence="2">Uncharacterized protein</fullName>
    </submittedName>
</protein>
<keyword evidence="1" id="KW-0472">Membrane</keyword>
<sequence>MYNELMNADTLTSFVGLVAGTSLIVQFTKPFIKKYFSDVFVRFYTFIIALFLISIFGDTGSGIQGILLKIINAMIISMSAMGGYEILSDPMATKMKVDR</sequence>
<accession>A0A1H3DRE8</accession>
<dbReference type="AlphaFoldDB" id="A0A1H3DRE8"/>
<gene>
    <name evidence="2" type="ORF">SAMN05660923_02746</name>
</gene>